<comment type="caution">
    <text evidence="1">The sequence shown here is derived from an EMBL/GenBank/DDBJ whole genome shotgun (WGS) entry which is preliminary data.</text>
</comment>
<protein>
    <submittedName>
        <fullName evidence="1">Uncharacterized protein</fullName>
    </submittedName>
</protein>
<organism evidence="1">
    <name type="scientific">marine sediment metagenome</name>
    <dbReference type="NCBI Taxonomy" id="412755"/>
    <lineage>
        <taxon>unclassified sequences</taxon>
        <taxon>metagenomes</taxon>
        <taxon>ecological metagenomes</taxon>
    </lineage>
</organism>
<gene>
    <name evidence="1" type="ORF">LCGC14_2149700</name>
</gene>
<name>A0A0F9DW18_9ZZZZ</name>
<proteinExistence type="predicted"/>
<reference evidence="1" key="1">
    <citation type="journal article" date="2015" name="Nature">
        <title>Complex archaea that bridge the gap between prokaryotes and eukaryotes.</title>
        <authorList>
            <person name="Spang A."/>
            <person name="Saw J.H."/>
            <person name="Jorgensen S.L."/>
            <person name="Zaremba-Niedzwiedzka K."/>
            <person name="Martijn J."/>
            <person name="Lind A.E."/>
            <person name="van Eijk R."/>
            <person name="Schleper C."/>
            <person name="Guy L."/>
            <person name="Ettema T.J."/>
        </authorList>
    </citation>
    <scope>NUCLEOTIDE SEQUENCE</scope>
</reference>
<accession>A0A0F9DW18</accession>
<dbReference type="NCBIfam" id="TIGR04387">
    <property type="entry name" value="capsid_maj_N4"/>
    <property type="match status" value="1"/>
</dbReference>
<feature type="non-terminal residue" evidence="1">
    <location>
        <position position="1"/>
    </location>
</feature>
<sequence>ITPNGHRQAKVDLLATASQYGDFAIITDVVDLTVEDANITIEVTLQSDQQNNTRDVLTRDVLVNSASSLTCSNGDPTATLLNRIDIDTARGTLRGNDADVITGLIAARTGQGTGPVRPAYFAMAHTDLEDDLEDVSGFKEATNYAAQKGVDVAEKGQTGNVRWLLTTQGATSGSNYLNPIIARNAYGVVDISGGNMKSIVKGLGSGGTTDPLDQRTTIGWKMWQVARILNDANILVLICTNG</sequence>
<dbReference type="EMBL" id="LAZR01027360">
    <property type="protein sequence ID" value="KKL65964.1"/>
    <property type="molecule type" value="Genomic_DNA"/>
</dbReference>
<dbReference type="AlphaFoldDB" id="A0A0F9DW18"/>
<evidence type="ECO:0000313" key="1">
    <source>
        <dbReference type="EMBL" id="KKL65964.1"/>
    </source>
</evidence>